<evidence type="ECO:0000256" key="1">
    <source>
        <dbReference type="ARBA" id="ARBA00004604"/>
    </source>
</evidence>
<evidence type="ECO:0000256" key="3">
    <source>
        <dbReference type="ARBA" id="ARBA00022552"/>
    </source>
</evidence>
<evidence type="ECO:0000256" key="2">
    <source>
        <dbReference type="ARBA" id="ARBA00006301"/>
    </source>
</evidence>
<feature type="compositionally biased region" description="Basic and acidic residues" evidence="10">
    <location>
        <begin position="100"/>
        <end position="150"/>
    </location>
</feature>
<protein>
    <recommendedName>
        <fullName evidence="8 9">Ribosomal RNA-processing protein 8</fullName>
        <ecNumber evidence="9">2.1.1.-</ecNumber>
    </recommendedName>
</protein>
<evidence type="ECO:0000256" key="8">
    <source>
        <dbReference type="ARBA" id="ARBA00076672"/>
    </source>
</evidence>
<keyword evidence="7 9" id="KW-0539">Nucleus</keyword>
<organism evidence="11 12">
    <name type="scientific">Zalerion maritima</name>
    <dbReference type="NCBI Taxonomy" id="339359"/>
    <lineage>
        <taxon>Eukaryota</taxon>
        <taxon>Fungi</taxon>
        <taxon>Dikarya</taxon>
        <taxon>Ascomycota</taxon>
        <taxon>Pezizomycotina</taxon>
        <taxon>Sordariomycetes</taxon>
        <taxon>Lulworthiomycetidae</taxon>
        <taxon>Lulworthiales</taxon>
        <taxon>Lulworthiaceae</taxon>
        <taxon>Zalerion</taxon>
    </lineage>
</organism>
<sequence length="523" mass="57826">MFAVPGWSIGAGKPKAEQEASIAAATKNANGEGDAPGKNRNKKRKRPNDAAVTADNVADYYEKVIEGKDKPNLKRQRVSEGGEDSVGAKQRKDKKHQQKDRRPRDHGGDGDDHSGKPKKGSKDKGDEKKDRNDKVSKKSRHQDKEADHDSIPSPPQDLAPTAAPEPKEKLTPLQAKMRAKLVSARFRYLNETLYTRPSAEALSIFSESPEKFSEYHSGFRRQVSVWPENPVDSYISLILTRSKHRAPRHSLRANAQGIYPTVSSQHLPFTNGRTLLADLGCGDAKIACTMQDLKKTKAHKNLRVDVQSFDLASPSPLVTKADISHLLLKDGSVDIAVFCLALMGTNWLDFVEESWRVLRRGGELWVAEIKSRFGAVGGKKNPQSKVVEHSVGRRRNNVVAIKKAMRAADEADAVEANAQLAVEVDGVEEVKEETDISAFMEALKGRGFLPMHASDAVQMGNKMFVKMFFVKIGVPTRGKYAGHGAEPPAPGKKRKLKFTDGEDDEKVEAKEKQILKPCVYKIR</sequence>
<keyword evidence="5 9" id="KW-0808">Transferase</keyword>
<dbReference type="CDD" id="cd02440">
    <property type="entry name" value="AdoMet_MTases"/>
    <property type="match status" value="1"/>
</dbReference>
<comment type="function">
    <text evidence="9">S-adenosyl-L-methionine-dependent methyltransferase that specifically methylates the N(1) position of adenine in helix 25.1 in 25S rRNA. Required both for ribosomal 40S and 60S subunits biogenesis. Required for efficient pre-rRNA cleavage at site A2.</text>
</comment>
<dbReference type="Proteomes" id="UP001201980">
    <property type="component" value="Unassembled WGS sequence"/>
</dbReference>
<keyword evidence="12" id="KW-1185">Reference proteome</keyword>
<keyword evidence="3 9" id="KW-0698">rRNA processing</keyword>
<keyword evidence="6 9" id="KW-0949">S-adenosyl-L-methionine</keyword>
<feature type="region of interest" description="Disordered" evidence="10">
    <location>
        <begin position="1"/>
        <end position="174"/>
    </location>
</feature>
<dbReference type="Gene3D" id="3.40.50.150">
    <property type="entry name" value="Vaccinia Virus protein VP39"/>
    <property type="match status" value="1"/>
</dbReference>
<dbReference type="Pfam" id="PF05148">
    <property type="entry name" value="Methyltransf_8"/>
    <property type="match status" value="1"/>
</dbReference>
<evidence type="ECO:0000256" key="7">
    <source>
        <dbReference type="ARBA" id="ARBA00023242"/>
    </source>
</evidence>
<dbReference type="InterPro" id="IPR007823">
    <property type="entry name" value="RRP8"/>
</dbReference>
<dbReference type="InterPro" id="IPR042036">
    <property type="entry name" value="RRP8_N"/>
</dbReference>
<evidence type="ECO:0000256" key="6">
    <source>
        <dbReference type="ARBA" id="ARBA00022691"/>
    </source>
</evidence>
<evidence type="ECO:0000256" key="5">
    <source>
        <dbReference type="ARBA" id="ARBA00022679"/>
    </source>
</evidence>
<dbReference type="AlphaFoldDB" id="A0AAD5RZB6"/>
<evidence type="ECO:0000256" key="4">
    <source>
        <dbReference type="ARBA" id="ARBA00022603"/>
    </source>
</evidence>
<dbReference type="PANTHER" id="PTHR12787:SF0">
    <property type="entry name" value="RIBOSOMAL RNA-PROCESSING PROTEIN 8"/>
    <property type="match status" value="1"/>
</dbReference>
<dbReference type="GO" id="GO:0042273">
    <property type="term" value="P:ribosomal large subunit biogenesis"/>
    <property type="evidence" value="ECO:0007669"/>
    <property type="project" value="TreeGrafter"/>
</dbReference>
<proteinExistence type="inferred from homology"/>
<keyword evidence="4 9" id="KW-0489">Methyltransferase</keyword>
<name>A0AAD5RZB6_9PEZI</name>
<evidence type="ECO:0000313" key="12">
    <source>
        <dbReference type="Proteomes" id="UP001201980"/>
    </source>
</evidence>
<feature type="compositionally biased region" description="Basic and acidic residues" evidence="10">
    <location>
        <begin position="60"/>
        <end position="80"/>
    </location>
</feature>
<dbReference type="GO" id="GO:0005730">
    <property type="term" value="C:nucleolus"/>
    <property type="evidence" value="ECO:0007669"/>
    <property type="project" value="UniProtKB-SubCell"/>
</dbReference>
<reference evidence="11" key="1">
    <citation type="submission" date="2022-07" db="EMBL/GenBank/DDBJ databases">
        <title>Draft genome sequence of Zalerion maritima ATCC 34329, a (micro)plastics degrading marine fungus.</title>
        <authorList>
            <person name="Paco A."/>
            <person name="Goncalves M.F.M."/>
            <person name="Rocha-Santos T.A.P."/>
            <person name="Alves A."/>
        </authorList>
    </citation>
    <scope>NUCLEOTIDE SEQUENCE</scope>
    <source>
        <strain evidence="11">ATCC 34329</strain>
    </source>
</reference>
<dbReference type="GO" id="GO:0016433">
    <property type="term" value="F:rRNA (adenine) methyltransferase activity"/>
    <property type="evidence" value="ECO:0007669"/>
    <property type="project" value="TreeGrafter"/>
</dbReference>
<dbReference type="Gene3D" id="1.10.10.2150">
    <property type="entry name" value="Ribosomal RNA-processing protein 8, N-terminal domain"/>
    <property type="match status" value="1"/>
</dbReference>
<gene>
    <name evidence="11" type="ORF">MKZ38_003255</name>
</gene>
<comment type="subcellular location">
    <subcellularLocation>
        <location evidence="1 9">Nucleus</location>
        <location evidence="1 9">Nucleolus</location>
    </subcellularLocation>
</comment>
<dbReference type="InterPro" id="IPR029063">
    <property type="entry name" value="SAM-dependent_MTases_sf"/>
</dbReference>
<evidence type="ECO:0000256" key="10">
    <source>
        <dbReference type="SAM" id="MobiDB-lite"/>
    </source>
</evidence>
<feature type="region of interest" description="Disordered" evidence="10">
    <location>
        <begin position="480"/>
        <end position="507"/>
    </location>
</feature>
<comment type="caution">
    <text evidence="11">The sequence shown here is derived from an EMBL/GenBank/DDBJ whole genome shotgun (WGS) entry which is preliminary data.</text>
</comment>
<evidence type="ECO:0000313" key="11">
    <source>
        <dbReference type="EMBL" id="KAJ2907398.1"/>
    </source>
</evidence>
<dbReference type="EMBL" id="JAKWBI020000001">
    <property type="protein sequence ID" value="KAJ2907398.1"/>
    <property type="molecule type" value="Genomic_DNA"/>
</dbReference>
<dbReference type="FunFam" id="1.10.10.2150:FF:000001">
    <property type="entry name" value="Ribosomal RNA-processing protein 8"/>
    <property type="match status" value="1"/>
</dbReference>
<dbReference type="EC" id="2.1.1.-" evidence="9"/>
<dbReference type="SUPFAM" id="SSF53335">
    <property type="entry name" value="S-adenosyl-L-methionine-dependent methyltransferases"/>
    <property type="match status" value="1"/>
</dbReference>
<feature type="compositionally biased region" description="Low complexity" evidence="10">
    <location>
        <begin position="49"/>
        <end position="59"/>
    </location>
</feature>
<dbReference type="PANTHER" id="PTHR12787">
    <property type="entry name" value="RIBOSOMAL RNA-PROCESSING PROTEIN 8"/>
    <property type="match status" value="1"/>
</dbReference>
<evidence type="ECO:0000256" key="9">
    <source>
        <dbReference type="RuleBase" id="RU365074"/>
    </source>
</evidence>
<feature type="compositionally biased region" description="Basic residues" evidence="10">
    <location>
        <begin position="89"/>
        <end position="99"/>
    </location>
</feature>
<comment type="similarity">
    <text evidence="2 9">Belongs to the methyltransferase superfamily. RRP8 family.</text>
</comment>
<accession>A0AAD5RZB6</accession>